<name>A0A841R4U4_9SPIO</name>
<dbReference type="RefSeq" id="WP_184743156.1">
    <property type="nucleotide sequence ID" value="NZ_JACHGJ010000001.1"/>
</dbReference>
<protein>
    <submittedName>
        <fullName evidence="1">Uncharacterized protein</fullName>
    </submittedName>
</protein>
<dbReference type="AlphaFoldDB" id="A0A841R4U4"/>
<evidence type="ECO:0000313" key="1">
    <source>
        <dbReference type="EMBL" id="MBB6478836.1"/>
    </source>
</evidence>
<keyword evidence="2" id="KW-1185">Reference proteome</keyword>
<dbReference type="Proteomes" id="UP000587760">
    <property type="component" value="Unassembled WGS sequence"/>
</dbReference>
<organism evidence="1 2">
    <name type="scientific">Spirochaeta isovalerica</name>
    <dbReference type="NCBI Taxonomy" id="150"/>
    <lineage>
        <taxon>Bacteria</taxon>
        <taxon>Pseudomonadati</taxon>
        <taxon>Spirochaetota</taxon>
        <taxon>Spirochaetia</taxon>
        <taxon>Spirochaetales</taxon>
        <taxon>Spirochaetaceae</taxon>
        <taxon>Spirochaeta</taxon>
    </lineage>
</organism>
<accession>A0A841R4U4</accession>
<evidence type="ECO:0000313" key="2">
    <source>
        <dbReference type="Proteomes" id="UP000587760"/>
    </source>
</evidence>
<sequence>MGTATYQLDFKKIKKIEFLEEYDKPIEGFTAAGMTLTSGEVFNVLVNTNGYIGGIDRDFGVYGEIYMNYNLIQSIEFIHEGTYRECTFCGAVFYDEELEVCPFDQSELSEQNIISD</sequence>
<reference evidence="1 2" key="1">
    <citation type="submission" date="2020-08" db="EMBL/GenBank/DDBJ databases">
        <title>Genomic Encyclopedia of Type Strains, Phase IV (KMG-IV): sequencing the most valuable type-strain genomes for metagenomic binning, comparative biology and taxonomic classification.</title>
        <authorList>
            <person name="Goeker M."/>
        </authorList>
    </citation>
    <scope>NUCLEOTIDE SEQUENCE [LARGE SCALE GENOMIC DNA]</scope>
    <source>
        <strain evidence="1 2">DSM 2461</strain>
    </source>
</reference>
<proteinExistence type="predicted"/>
<gene>
    <name evidence="1" type="ORF">HNR50_000469</name>
</gene>
<dbReference type="EMBL" id="JACHGJ010000001">
    <property type="protein sequence ID" value="MBB6478836.1"/>
    <property type="molecule type" value="Genomic_DNA"/>
</dbReference>
<comment type="caution">
    <text evidence="1">The sequence shown here is derived from an EMBL/GenBank/DDBJ whole genome shotgun (WGS) entry which is preliminary data.</text>
</comment>